<name>A0A6L6WWM1_9ACTN</name>
<dbReference type="PANTHER" id="PTHR37957">
    <property type="entry name" value="BLR7070 PROTEIN"/>
    <property type="match status" value="1"/>
</dbReference>
<keyword evidence="1" id="KW-0732">Signal</keyword>
<dbReference type="RefSeq" id="WP_157165763.1">
    <property type="nucleotide sequence ID" value="NZ_WPNZ01000006.1"/>
</dbReference>
<dbReference type="InterPro" id="IPR027372">
    <property type="entry name" value="Phytase-like_dom"/>
</dbReference>
<keyword evidence="4" id="KW-1185">Reference proteome</keyword>
<evidence type="ECO:0000313" key="3">
    <source>
        <dbReference type="EMBL" id="MVO85824.1"/>
    </source>
</evidence>
<accession>A0A6L6WWM1</accession>
<reference evidence="3 4" key="1">
    <citation type="submission" date="2019-11" db="EMBL/GenBank/DDBJ databases">
        <title>Streptomyces typhae sp. nov., a novel endophytic actinomycete isolated from the root of cattail pollen (Typha angustifolia L.).</title>
        <authorList>
            <person name="Peng C."/>
        </authorList>
    </citation>
    <scope>NUCLEOTIDE SEQUENCE [LARGE SCALE GENOMIC DNA]</scope>
    <source>
        <strain evidence="4">p1417</strain>
    </source>
</reference>
<proteinExistence type="predicted"/>
<dbReference type="AlphaFoldDB" id="A0A6L6WWM1"/>
<feature type="chain" id="PRO_5038710100" evidence="1">
    <location>
        <begin position="31"/>
        <end position="456"/>
    </location>
</feature>
<dbReference type="EMBL" id="WPNZ01000006">
    <property type="protein sequence ID" value="MVO85824.1"/>
    <property type="molecule type" value="Genomic_DNA"/>
</dbReference>
<sequence length="456" mass="48913">MSPHAAGRRRVRRSLTLGAPLALLTAVAVAGTAVGAQTDTSGEGRSRQAAPRVTATAKLGTIPLGGFSNRLLPGTVRDDRGVNLGGIGSDIYPAGRKGEFWTVTDRGPNGQIKVDGKKRRTFPVPGFDPAVVKIRVSGRSVKVVDALPVTTRSGKAVTGLPNQKERDEAPYAYDARKPLHYDPNGLDTEGIVRAKDGSFWLVDEYGPSLVHVSARGKVIKRYVPKGLKLRGADYPVAEKLPAVLLHRKINRGFEGLALLPSGDLMMAVQSPLSLPDGDAGDSSRTTRLLRFSPEKQAVTAEYAYRFDPVGIVDPGEDDTSELKISSLVAVGRDRLLVEERTDKAARLQLVRLTRSADILGDRWDDAATRPSLEQLDDPAASGVPVLPKRLAVDLRTVAGVPGKIEGVARVDSRTLALINDNDFGMTDGPEAFDKNGRLVDSGIRTTVTYVRLPKGL</sequence>
<comment type="caution">
    <text evidence="3">The sequence shown here is derived from an EMBL/GenBank/DDBJ whole genome shotgun (WGS) entry which is preliminary data.</text>
</comment>
<gene>
    <name evidence="3" type="ORF">GPA10_13920</name>
</gene>
<evidence type="ECO:0000259" key="2">
    <source>
        <dbReference type="Pfam" id="PF13449"/>
    </source>
</evidence>
<dbReference type="Proteomes" id="UP000483802">
    <property type="component" value="Unassembled WGS sequence"/>
</dbReference>
<evidence type="ECO:0000256" key="1">
    <source>
        <dbReference type="SAM" id="SignalP"/>
    </source>
</evidence>
<organism evidence="3 4">
    <name type="scientific">Streptomyces typhae</name>
    <dbReference type="NCBI Taxonomy" id="2681492"/>
    <lineage>
        <taxon>Bacteria</taxon>
        <taxon>Bacillati</taxon>
        <taxon>Actinomycetota</taxon>
        <taxon>Actinomycetes</taxon>
        <taxon>Kitasatosporales</taxon>
        <taxon>Streptomycetaceae</taxon>
        <taxon>Streptomyces</taxon>
    </lineage>
</organism>
<evidence type="ECO:0000313" key="4">
    <source>
        <dbReference type="Proteomes" id="UP000483802"/>
    </source>
</evidence>
<feature type="domain" description="Phytase-like" evidence="2">
    <location>
        <begin position="84"/>
        <end position="423"/>
    </location>
</feature>
<protein>
    <submittedName>
        <fullName evidence="3">Esterase-like activity of phytase family protein</fullName>
    </submittedName>
</protein>
<dbReference type="Pfam" id="PF13449">
    <property type="entry name" value="Phytase-like"/>
    <property type="match status" value="1"/>
</dbReference>
<dbReference type="PANTHER" id="PTHR37957:SF1">
    <property type="entry name" value="PHYTASE-LIKE DOMAIN-CONTAINING PROTEIN"/>
    <property type="match status" value="1"/>
</dbReference>
<feature type="signal peptide" evidence="1">
    <location>
        <begin position="1"/>
        <end position="30"/>
    </location>
</feature>